<dbReference type="Proteomes" id="UP000781958">
    <property type="component" value="Unassembled WGS sequence"/>
</dbReference>
<gene>
    <name evidence="1" type="ORF">J2851_000502</name>
</gene>
<sequence>MTCPRCDGSGYEPVQSGPDLACLKCGGAGISASDDRYPDEAEYWHAPFPPATTSPD</sequence>
<protein>
    <submittedName>
        <fullName evidence="1">DnaJ-class molecular chaperone</fullName>
    </submittedName>
</protein>
<organism evidence="1 2">
    <name type="scientific">Azospirillum rugosum</name>
    <dbReference type="NCBI Taxonomy" id="416170"/>
    <lineage>
        <taxon>Bacteria</taxon>
        <taxon>Pseudomonadati</taxon>
        <taxon>Pseudomonadota</taxon>
        <taxon>Alphaproteobacteria</taxon>
        <taxon>Rhodospirillales</taxon>
        <taxon>Azospirillaceae</taxon>
        <taxon>Azospirillum</taxon>
    </lineage>
</organism>
<reference evidence="1 2" key="1">
    <citation type="submission" date="2021-03" db="EMBL/GenBank/DDBJ databases">
        <title>Genomic Encyclopedia of Type Strains, Phase III (KMG-III): the genomes of soil and plant-associated and newly described type strains.</title>
        <authorList>
            <person name="Whitman W."/>
        </authorList>
    </citation>
    <scope>NUCLEOTIDE SEQUENCE [LARGE SCALE GENOMIC DNA]</scope>
    <source>
        <strain evidence="1 2">IMMIB AFH-6</strain>
    </source>
</reference>
<evidence type="ECO:0000313" key="1">
    <source>
        <dbReference type="EMBL" id="MBP2290765.1"/>
    </source>
</evidence>
<evidence type="ECO:0000313" key="2">
    <source>
        <dbReference type="Proteomes" id="UP000781958"/>
    </source>
</evidence>
<accession>A0ABS4SED9</accession>
<name>A0ABS4SED9_9PROT</name>
<dbReference type="Gene3D" id="6.20.20.10">
    <property type="match status" value="1"/>
</dbReference>
<proteinExistence type="predicted"/>
<comment type="caution">
    <text evidence="1">The sequence shown here is derived from an EMBL/GenBank/DDBJ whole genome shotgun (WGS) entry which is preliminary data.</text>
</comment>
<dbReference type="SUPFAM" id="SSF57938">
    <property type="entry name" value="DnaJ/Hsp40 cysteine-rich domain"/>
    <property type="match status" value="1"/>
</dbReference>
<keyword evidence="2" id="KW-1185">Reference proteome</keyword>
<dbReference type="InterPro" id="IPR036410">
    <property type="entry name" value="HSP_DnaJ_Cys-rich_dom_sf"/>
</dbReference>
<dbReference type="EMBL" id="JAGINP010000001">
    <property type="protein sequence ID" value="MBP2290765.1"/>
    <property type="molecule type" value="Genomic_DNA"/>
</dbReference>